<dbReference type="PANTHER" id="PTHR48007:SF55">
    <property type="entry name" value="PROTEIN KINASE DOMAIN-CONTAINING PROTEIN"/>
    <property type="match status" value="1"/>
</dbReference>
<dbReference type="EMBL" id="JBEDUW010000005">
    <property type="protein sequence ID" value="KAK9927005.1"/>
    <property type="molecule type" value="Genomic_DNA"/>
</dbReference>
<feature type="domain" description="Protein kinase" evidence="1">
    <location>
        <begin position="1"/>
        <end position="309"/>
    </location>
</feature>
<dbReference type="InterPro" id="IPR011009">
    <property type="entry name" value="Kinase-like_dom_sf"/>
</dbReference>
<dbReference type="InterPro" id="IPR046959">
    <property type="entry name" value="PRK1-6/SRF4-like"/>
</dbReference>
<evidence type="ECO:0000259" key="1">
    <source>
        <dbReference type="PROSITE" id="PS50011"/>
    </source>
</evidence>
<organism evidence="2 3">
    <name type="scientific">Rubus argutus</name>
    <name type="common">Southern blackberry</name>
    <dbReference type="NCBI Taxonomy" id="59490"/>
    <lineage>
        <taxon>Eukaryota</taxon>
        <taxon>Viridiplantae</taxon>
        <taxon>Streptophyta</taxon>
        <taxon>Embryophyta</taxon>
        <taxon>Tracheophyta</taxon>
        <taxon>Spermatophyta</taxon>
        <taxon>Magnoliopsida</taxon>
        <taxon>eudicotyledons</taxon>
        <taxon>Gunneridae</taxon>
        <taxon>Pentapetalae</taxon>
        <taxon>rosids</taxon>
        <taxon>fabids</taxon>
        <taxon>Rosales</taxon>
        <taxon>Rosaceae</taxon>
        <taxon>Rosoideae</taxon>
        <taxon>Rosoideae incertae sedis</taxon>
        <taxon>Rubus</taxon>
    </lineage>
</organism>
<gene>
    <name evidence="2" type="ORF">M0R45_024210</name>
</gene>
<dbReference type="PROSITE" id="PS50011">
    <property type="entry name" value="PROTEIN_KINASE_DOM"/>
    <property type="match status" value="1"/>
</dbReference>
<dbReference type="PANTHER" id="PTHR48007">
    <property type="entry name" value="LEUCINE-RICH REPEAT RECEPTOR-LIKE PROTEIN KINASE PXC1"/>
    <property type="match status" value="1"/>
</dbReference>
<sequence length="312" mass="34679">MLSRALTVTRKSPKDGGHVRDLGCSKSGSFNDYEDCIVGFMEDLQLVHCDHDKKCVGCVDSLAHLTLRGVLRGSVGVIGESRLAMTEKVVLFGREGLCGEERIKFVLSDYRPMGSLADLLAGARDHGHTALLWKQRLTIIVHIARAISFIHAQYPRYQKNMLMNIHGSIKTSNVLVNIDFSACLTDYGFTQLAEQVEIPETWHLMKSPSWLVEDTDYSDELSPKADIYNFGVILLDILAGPKGLNMKKNGAREKKEAMKFEGGLDFFEFGVKDGKERRQVSKVFDVALACTNAKPEARPSIDEINSEILGIV</sequence>
<dbReference type="Proteomes" id="UP001457282">
    <property type="component" value="Unassembled WGS sequence"/>
</dbReference>
<dbReference type="Gene3D" id="1.10.510.10">
    <property type="entry name" value="Transferase(Phosphotransferase) domain 1"/>
    <property type="match status" value="1"/>
</dbReference>
<dbReference type="InterPro" id="IPR000719">
    <property type="entry name" value="Prot_kinase_dom"/>
</dbReference>
<name>A0AAW1WQH0_RUBAR</name>
<dbReference type="SUPFAM" id="SSF56112">
    <property type="entry name" value="Protein kinase-like (PK-like)"/>
    <property type="match status" value="1"/>
</dbReference>
<dbReference type="AlphaFoldDB" id="A0AAW1WQH0"/>
<dbReference type="InterPro" id="IPR001245">
    <property type="entry name" value="Ser-Thr/Tyr_kinase_cat_dom"/>
</dbReference>
<evidence type="ECO:0000313" key="3">
    <source>
        <dbReference type="Proteomes" id="UP001457282"/>
    </source>
</evidence>
<comment type="caution">
    <text evidence="2">The sequence shown here is derived from an EMBL/GenBank/DDBJ whole genome shotgun (WGS) entry which is preliminary data.</text>
</comment>
<dbReference type="GO" id="GO:0005524">
    <property type="term" value="F:ATP binding"/>
    <property type="evidence" value="ECO:0007669"/>
    <property type="project" value="InterPro"/>
</dbReference>
<protein>
    <recommendedName>
        <fullName evidence="1">Protein kinase domain-containing protein</fullName>
    </recommendedName>
</protein>
<dbReference type="Pfam" id="PF07714">
    <property type="entry name" value="PK_Tyr_Ser-Thr"/>
    <property type="match status" value="1"/>
</dbReference>
<dbReference type="GO" id="GO:0004672">
    <property type="term" value="F:protein kinase activity"/>
    <property type="evidence" value="ECO:0007669"/>
    <property type="project" value="InterPro"/>
</dbReference>
<keyword evidence="3" id="KW-1185">Reference proteome</keyword>
<accession>A0AAW1WQH0</accession>
<proteinExistence type="predicted"/>
<reference evidence="2 3" key="1">
    <citation type="journal article" date="2023" name="G3 (Bethesda)">
        <title>A chromosome-length genome assembly and annotation of blackberry (Rubus argutus, cv. 'Hillquist').</title>
        <authorList>
            <person name="Bruna T."/>
            <person name="Aryal R."/>
            <person name="Dudchenko O."/>
            <person name="Sargent D.J."/>
            <person name="Mead D."/>
            <person name="Buti M."/>
            <person name="Cavallini A."/>
            <person name="Hytonen T."/>
            <person name="Andres J."/>
            <person name="Pham M."/>
            <person name="Weisz D."/>
            <person name="Mascagni F."/>
            <person name="Usai G."/>
            <person name="Natali L."/>
            <person name="Bassil N."/>
            <person name="Fernandez G.E."/>
            <person name="Lomsadze A."/>
            <person name="Armour M."/>
            <person name="Olukolu B."/>
            <person name="Poorten T."/>
            <person name="Britton C."/>
            <person name="Davik J."/>
            <person name="Ashrafi H."/>
            <person name="Aiden E.L."/>
            <person name="Borodovsky M."/>
            <person name="Worthington M."/>
        </authorList>
    </citation>
    <scope>NUCLEOTIDE SEQUENCE [LARGE SCALE GENOMIC DNA]</scope>
    <source>
        <strain evidence="2">PI 553951</strain>
    </source>
</reference>
<evidence type="ECO:0000313" key="2">
    <source>
        <dbReference type="EMBL" id="KAK9927005.1"/>
    </source>
</evidence>